<dbReference type="InterPro" id="IPR032710">
    <property type="entry name" value="NTF2-like_dom_sf"/>
</dbReference>
<proteinExistence type="predicted"/>
<dbReference type="Gene3D" id="3.10.450.50">
    <property type="match status" value="1"/>
</dbReference>
<reference evidence="2 3" key="1">
    <citation type="submission" date="2019-03" db="EMBL/GenBank/DDBJ databases">
        <title>Draft genome of Massilia hortus sp. nov., a novel bacterial species of the Oxalobacteraceae family.</title>
        <authorList>
            <person name="Peta V."/>
            <person name="Raths R."/>
            <person name="Bucking H."/>
        </authorList>
    </citation>
    <scope>NUCLEOTIDE SEQUENCE [LARGE SCALE GENOMIC DNA]</scope>
    <source>
        <strain evidence="2 3">ONC3</strain>
    </source>
</reference>
<dbReference type="Proteomes" id="UP000297258">
    <property type="component" value="Unassembled WGS sequence"/>
</dbReference>
<dbReference type="OrthoDB" id="8563072at2"/>
<dbReference type="Pfam" id="PF14534">
    <property type="entry name" value="DUF4440"/>
    <property type="match status" value="1"/>
</dbReference>
<keyword evidence="3" id="KW-1185">Reference proteome</keyword>
<evidence type="ECO:0000313" key="2">
    <source>
        <dbReference type="EMBL" id="TFW32179.1"/>
    </source>
</evidence>
<gene>
    <name evidence="2" type="ORF">E4O92_10620</name>
</gene>
<evidence type="ECO:0000313" key="3">
    <source>
        <dbReference type="Proteomes" id="UP000297258"/>
    </source>
</evidence>
<dbReference type="SUPFAM" id="SSF54427">
    <property type="entry name" value="NTF2-like"/>
    <property type="match status" value="1"/>
</dbReference>
<dbReference type="EMBL" id="SPUM01000064">
    <property type="protein sequence ID" value="TFW32179.1"/>
    <property type="molecule type" value="Genomic_DNA"/>
</dbReference>
<protein>
    <submittedName>
        <fullName evidence="2">Nuclear transport factor 2 family protein</fullName>
    </submittedName>
</protein>
<dbReference type="InterPro" id="IPR027843">
    <property type="entry name" value="DUF4440"/>
</dbReference>
<comment type="caution">
    <text evidence="2">The sequence shown here is derived from an EMBL/GenBank/DDBJ whole genome shotgun (WGS) entry which is preliminary data.</text>
</comment>
<feature type="domain" description="DUF4440" evidence="1">
    <location>
        <begin position="56"/>
        <end position="159"/>
    </location>
</feature>
<evidence type="ECO:0000259" key="1">
    <source>
        <dbReference type="Pfam" id="PF14534"/>
    </source>
</evidence>
<name>A0A4Y9T2M4_9BURK</name>
<dbReference type="AlphaFoldDB" id="A0A4Y9T2M4"/>
<organism evidence="2 3">
    <name type="scientific">Massilia horti</name>
    <dbReference type="NCBI Taxonomy" id="2562153"/>
    <lineage>
        <taxon>Bacteria</taxon>
        <taxon>Pseudomonadati</taxon>
        <taxon>Pseudomonadota</taxon>
        <taxon>Betaproteobacteria</taxon>
        <taxon>Burkholderiales</taxon>
        <taxon>Oxalobacteraceae</taxon>
        <taxon>Telluria group</taxon>
        <taxon>Massilia</taxon>
    </lineage>
</organism>
<accession>A0A4Y9T2M4</accession>
<sequence length="188" mass="20508">MVRGCRLFLLFTSYDMKTLLIFIGLLLSASVAAAGQMGATGRTVPTPTRNVTIFTELENSLADAVQKRDVQAIDKLVAENFELRSGTAPGVPTAREEYVKQLLQLPPLESRISQMAVHEYGDLMMVSYLWKIGVPAGSGLAQSAFVVDTWKRNGGNWQLLVRYASPLDSAALIPGAIPPSEQSLRKKI</sequence>